<reference evidence="1 2" key="1">
    <citation type="journal article" date="2014" name="Arch. Microbiol.">
        <title>Arthrobacter enclensis sp. nov., isolated from sediment sample.</title>
        <authorList>
            <person name="Dastager S.G."/>
            <person name="Liu Q."/>
            <person name="Tang S.K."/>
            <person name="Krishnamurthi S."/>
            <person name="Lee J.C."/>
            <person name="Li W.J."/>
        </authorList>
    </citation>
    <scope>NUCLEOTIDE SEQUENCE [LARGE SCALE GENOMIC DNA]</scope>
    <source>
        <strain evidence="1 2">NIO-1008</strain>
    </source>
</reference>
<comment type="caution">
    <text evidence="1">The sequence shown here is derived from an EMBL/GenBank/DDBJ whole genome shotgun (WGS) entry which is preliminary data.</text>
</comment>
<dbReference type="OrthoDB" id="7062584at2"/>
<dbReference type="EMBL" id="LNQM01000002">
    <property type="protein sequence ID" value="KSU77885.1"/>
    <property type="molecule type" value="Genomic_DNA"/>
</dbReference>
<accession>A0A0V8IT05</accession>
<dbReference type="Pfam" id="PF12900">
    <property type="entry name" value="Pyridox_ox_2"/>
    <property type="match status" value="1"/>
</dbReference>
<organism evidence="1 2">
    <name type="scientific">Pseudarthrobacter enclensis</name>
    <dbReference type="NCBI Taxonomy" id="993070"/>
    <lineage>
        <taxon>Bacteria</taxon>
        <taxon>Bacillati</taxon>
        <taxon>Actinomycetota</taxon>
        <taxon>Actinomycetes</taxon>
        <taxon>Micrococcales</taxon>
        <taxon>Micrococcaceae</taxon>
        <taxon>Pseudarthrobacter</taxon>
    </lineage>
</organism>
<keyword evidence="2" id="KW-1185">Reference proteome</keyword>
<dbReference type="InterPro" id="IPR012349">
    <property type="entry name" value="Split_barrel_FMN-bd"/>
</dbReference>
<proteinExistence type="predicted"/>
<sequence length="152" mass="15879">MENGATAAETEILDVHDCWKHLQSVSVCRIAFPHGGTVEIIPVNFAASNGTVLIRTGDGTTLDSLADGQAVSLEADGLNQYGTIAWSVVVKGRAVAADGPGDYEDANGAGLSPWQPGSKNRLIRVTPDEVSGRRFVIAPPGRKAEQEPAGQA</sequence>
<evidence type="ECO:0000313" key="1">
    <source>
        <dbReference type="EMBL" id="KSU77885.1"/>
    </source>
</evidence>
<name>A0A0V8IT05_9MICC</name>
<dbReference type="Gene3D" id="2.30.110.10">
    <property type="entry name" value="Electron Transport, Fmn-binding Protein, Chain A"/>
    <property type="match status" value="1"/>
</dbReference>
<dbReference type="STRING" id="993070.AS031_07415"/>
<dbReference type="AlphaFoldDB" id="A0A0V8IT05"/>
<dbReference type="RefSeq" id="WP_058267475.1">
    <property type="nucleotide sequence ID" value="NZ_FMAZ01000002.1"/>
</dbReference>
<dbReference type="Proteomes" id="UP000053199">
    <property type="component" value="Unassembled WGS sequence"/>
</dbReference>
<protein>
    <submittedName>
        <fullName evidence="1">Flavin-nucleotide-binding protein</fullName>
    </submittedName>
</protein>
<gene>
    <name evidence="1" type="ORF">AS031_07415</name>
</gene>
<dbReference type="SUPFAM" id="SSF50475">
    <property type="entry name" value="FMN-binding split barrel"/>
    <property type="match status" value="1"/>
</dbReference>
<evidence type="ECO:0000313" key="2">
    <source>
        <dbReference type="Proteomes" id="UP000053199"/>
    </source>
</evidence>
<dbReference type="InterPro" id="IPR024747">
    <property type="entry name" value="Pyridox_Oxase-rel"/>
</dbReference>